<feature type="compositionally biased region" description="Low complexity" evidence="1">
    <location>
        <begin position="188"/>
        <end position="201"/>
    </location>
</feature>
<evidence type="ECO:0000313" key="4">
    <source>
        <dbReference type="Proteomes" id="UP000629287"/>
    </source>
</evidence>
<evidence type="ECO:0008006" key="5">
    <source>
        <dbReference type="Google" id="ProtNLM"/>
    </source>
</evidence>
<accession>A0A8I0P1Y8</accession>
<feature type="compositionally biased region" description="Low complexity" evidence="1">
    <location>
        <begin position="290"/>
        <end position="342"/>
    </location>
</feature>
<feature type="compositionally biased region" description="Low complexity" evidence="1">
    <location>
        <begin position="210"/>
        <end position="225"/>
    </location>
</feature>
<feature type="region of interest" description="Disordered" evidence="1">
    <location>
        <begin position="93"/>
        <end position="133"/>
    </location>
</feature>
<keyword evidence="2" id="KW-0812">Transmembrane</keyword>
<reference evidence="3 4" key="1">
    <citation type="submission" date="2020-10" db="EMBL/GenBank/DDBJ databases">
        <title>Sequencing the genomes of 1000 actinobacteria strains.</title>
        <authorList>
            <person name="Klenk H.-P."/>
        </authorList>
    </citation>
    <scope>NUCLEOTIDE SEQUENCE [LARGE SCALE GENOMIC DNA]</scope>
    <source>
        <strain evidence="3 4">DSM 41803</strain>
    </source>
</reference>
<keyword evidence="4" id="KW-1185">Reference proteome</keyword>
<feature type="compositionally biased region" description="Low complexity" evidence="1">
    <location>
        <begin position="93"/>
        <end position="103"/>
    </location>
</feature>
<keyword evidence="2" id="KW-1133">Transmembrane helix</keyword>
<comment type="caution">
    <text evidence="3">The sequence shown here is derived from an EMBL/GenBank/DDBJ whole genome shotgun (WGS) entry which is preliminary data.</text>
</comment>
<feature type="compositionally biased region" description="Low complexity" evidence="1">
    <location>
        <begin position="250"/>
        <end position="261"/>
    </location>
</feature>
<organism evidence="3 4">
    <name type="scientific">Streptomyces stelliscabiei</name>
    <dbReference type="NCBI Taxonomy" id="146820"/>
    <lineage>
        <taxon>Bacteria</taxon>
        <taxon>Bacillati</taxon>
        <taxon>Actinomycetota</taxon>
        <taxon>Actinomycetes</taxon>
        <taxon>Kitasatosporales</taxon>
        <taxon>Streptomycetaceae</taxon>
        <taxon>Streptomyces</taxon>
    </lineage>
</organism>
<evidence type="ECO:0000256" key="2">
    <source>
        <dbReference type="SAM" id="Phobius"/>
    </source>
</evidence>
<sequence>MSAARDDVQAFAASLTRLKERTDRSYGQLARRLNMNTSTLHRYCAGDTVPLDFAPVERFAVLCGATGEERLELHRLWLSAMATRQRVRGAGADAAGAGAAGPEAGRRGAAEPGATASGTAASEVGAPTPEAGAPVEAAGLTEAAGGSVAAAGPSRAGGTGSAAGPSAAGGASESVQPSAADGASGPVDASDSSALSDLSDPIEPPEPAEPSEAAESPDSAQAADPGRSDTADAAGQTLQDQEGASPTPPDALCAPAPAPARRPWHRRRRTLVSGAVVAVLLVTLGGIAALPSGRPPADSAAPGGGPAPARTTSGAQRPSTAPTSPSPSPDGTKSPSGTASPTPGEPPSSPTKGGETGKARPPATGVPLTWTADSQVWNLGCGHDYVIAKPPKEVPPPPPPQDAGAWAATQGAVHGRNTIVDITVQGRKSAAVVLTALRVRVVGRTAPAAGNAYAMDQGCGGRVSPRYFDVDLDKNRPIARPVDGADLDIPLPAVRFPYSVSADDPEVLMVSAETETCDCQWYLELEWSSEGRTGTVRIDDGGRPFRTTAIKGLPRYTYATENHRWVPLTD</sequence>
<feature type="region of interest" description="Disordered" evidence="1">
    <location>
        <begin position="146"/>
        <end position="266"/>
    </location>
</feature>
<proteinExistence type="predicted"/>
<gene>
    <name evidence="3" type="ORF">H4687_000940</name>
</gene>
<protein>
    <recommendedName>
        <fullName evidence="5">DNA-binding protein</fullName>
    </recommendedName>
</protein>
<dbReference type="GeneID" id="86825559"/>
<feature type="compositionally biased region" description="Low complexity" evidence="1">
    <location>
        <begin position="162"/>
        <end position="172"/>
    </location>
</feature>
<feature type="transmembrane region" description="Helical" evidence="2">
    <location>
        <begin position="271"/>
        <end position="290"/>
    </location>
</feature>
<name>A0A8I0P1Y8_9ACTN</name>
<dbReference type="EMBL" id="JADBGF010000001">
    <property type="protein sequence ID" value="MBE1594811.1"/>
    <property type="molecule type" value="Genomic_DNA"/>
</dbReference>
<keyword evidence="2" id="KW-0472">Membrane</keyword>
<dbReference type="Proteomes" id="UP000629287">
    <property type="component" value="Unassembled WGS sequence"/>
</dbReference>
<dbReference type="RefSeq" id="WP_192781648.1">
    <property type="nucleotide sequence ID" value="NZ_JADBGF010000001.1"/>
</dbReference>
<evidence type="ECO:0000313" key="3">
    <source>
        <dbReference type="EMBL" id="MBE1594811.1"/>
    </source>
</evidence>
<dbReference type="Pfam" id="PF13560">
    <property type="entry name" value="HTH_31"/>
    <property type="match status" value="1"/>
</dbReference>
<evidence type="ECO:0000256" key="1">
    <source>
        <dbReference type="SAM" id="MobiDB-lite"/>
    </source>
</evidence>
<feature type="region of interest" description="Disordered" evidence="1">
    <location>
        <begin position="290"/>
        <end position="368"/>
    </location>
</feature>
<dbReference type="AlphaFoldDB" id="A0A8I0P1Y8"/>